<dbReference type="Pfam" id="PF06003">
    <property type="entry name" value="SMN_Tudor"/>
    <property type="match status" value="1"/>
</dbReference>
<keyword evidence="18" id="KW-1185">Reference proteome</keyword>
<evidence type="ECO:0000256" key="14">
    <source>
        <dbReference type="SAM" id="MobiDB-lite"/>
    </source>
</evidence>
<evidence type="ECO:0000313" key="18">
    <source>
        <dbReference type="Proteomes" id="UP000838412"/>
    </source>
</evidence>
<dbReference type="SMART" id="SM00333">
    <property type="entry name" value="TUDOR"/>
    <property type="match status" value="1"/>
</dbReference>
<feature type="domain" description="Tudor" evidence="16">
    <location>
        <begin position="704"/>
        <end position="764"/>
    </location>
</feature>
<evidence type="ECO:0000256" key="10">
    <source>
        <dbReference type="ARBA" id="ARBA00035105"/>
    </source>
</evidence>
<evidence type="ECO:0000313" key="17">
    <source>
        <dbReference type="EMBL" id="CAH1268515.1"/>
    </source>
</evidence>
<keyword evidence="7" id="KW-0156">Chromatin regulator</keyword>
<evidence type="ECO:0000256" key="5">
    <source>
        <dbReference type="ARBA" id="ARBA00022664"/>
    </source>
</evidence>
<feature type="compositionally biased region" description="Basic and acidic residues" evidence="14">
    <location>
        <begin position="655"/>
        <end position="669"/>
    </location>
</feature>
<feature type="compositionally biased region" description="Gly residues" evidence="14">
    <location>
        <begin position="333"/>
        <end position="342"/>
    </location>
</feature>
<keyword evidence="5" id="KW-0507">mRNA processing</keyword>
<dbReference type="InterPro" id="IPR015940">
    <property type="entry name" value="UBA"/>
</dbReference>
<dbReference type="GO" id="GO:0005737">
    <property type="term" value="C:cytoplasm"/>
    <property type="evidence" value="ECO:0007669"/>
    <property type="project" value="InterPro"/>
</dbReference>
<dbReference type="SMART" id="SM00165">
    <property type="entry name" value="UBA"/>
    <property type="match status" value="1"/>
</dbReference>
<comment type="function">
    <text evidence="10">Scaffolding protein that specifically recognizes and binds dimethylarginine-containing proteins. Plays a role in the regulation of translation of target mRNAs by binding Arg/Gly-rich motifs (GAR) in dimethylarginine-containing proteins. In nucleus, acts as a coactivator: recognizes and binds asymmetric dimethylation on the core histone tails associated with transcriptional activation (H3R17me2a and H4R3me2a) and recruits proteins at these arginine-methylated loci. In cytoplasm, acts as an antiviral factor that participates in the assembly of stress granules together with G3BP1.</text>
</comment>
<feature type="compositionally biased region" description="Basic and acidic residues" evidence="14">
    <location>
        <begin position="463"/>
        <end position="482"/>
    </location>
</feature>
<keyword evidence="8" id="KW-0508">mRNA splicing</keyword>
<dbReference type="InterPro" id="IPR009060">
    <property type="entry name" value="UBA-like_sf"/>
</dbReference>
<name>A0A8K0EW07_BRALA</name>
<keyword evidence="6" id="KW-0747">Spliceosome</keyword>
<dbReference type="PANTHER" id="PTHR13681:SF24">
    <property type="entry name" value="TUDOR DOMAIN-CONTAINING PROTEIN 3"/>
    <property type="match status" value="1"/>
</dbReference>
<sequence>MAAEAAVLWKQGWHLSAEGIAALKQENNITTIDGILRKALDEDLRSIGEKFLPEDISRGGSSELIGPCVLQVTKVRNVSAPKANEESGHAPRMLKVQMTDGHTTCLGLEVAQVQQLSLSTPPGTKVKLTGSIAISNGFLMLDGSNVKVLGGQVEKLFSRWDIQRKLAHHSRANVKVEGGAPTFVPFGQRVSSGAVATKDLRNKKSLPKKETESGEADEFSEQRKAVIAEVSKSKEGTKTFGGTGSLPPTAIPERKWGGPPDRRGDNRAQGVYRELSNESSQVEEKSVQKLVEMGFNRQDSVASLRQNSGDVQEAINTLVTRQGQGQGHDRQGPGYGRPGTGHRGQREDRGQRDDRGRGRGRGRRGRGEEDEEDGGTRPSGPATLFDFILESKIDNLKIDDSKAGPGAQTSQPPRYNKPQGGRDSRENHYDGQGWPQVGDSQFYGQRNHNDYRGQRSQPGGRQQYDHQNREGGQHFNDSRPYDSSRGGRGGRGRGGRHDRGGRGRGRGTDGGDGNYNRGYQEDMGRGRKGDNRQDNRQNFDDFGRQREDARSNGPHGRQENFRDARRGGGEQGNRPGSRDIREQRGGKMENQEFRGQNDSYRDHRRNDASRQQEGNSRRPDFRGQNENFRGQNENFRGQNENFQENQRDGHHRGDRGHPRPHQDRNDGRRTNSRQGNYEDRGGGQRQGGERTNQPRPAGDGNQRKWRRNDHCLARYWEDGKFYPAMVTDVAPNGRTAVVLFTEYDNYEEVEVFNIRPLHGGGWKDSQDPVSTSTVQSADQKYEPYQGDINTTLEFHRGGDRRRPPTDRAQSAPTRGRGPKEPREPKKPTRPALPIYQPPAKKKQSPE</sequence>
<feature type="compositionally biased region" description="Basic and acidic residues" evidence="14">
    <location>
        <begin position="817"/>
        <end position="826"/>
    </location>
</feature>
<feature type="compositionally biased region" description="Polar residues" evidence="14">
    <location>
        <begin position="624"/>
        <end position="644"/>
    </location>
</feature>
<feature type="compositionally biased region" description="Basic and acidic residues" evidence="14">
    <location>
        <begin position="519"/>
        <end position="568"/>
    </location>
</feature>
<proteinExistence type="inferred from homology"/>
<dbReference type="EMBL" id="OV696691">
    <property type="protein sequence ID" value="CAH1268515.1"/>
    <property type="molecule type" value="Genomic_DNA"/>
</dbReference>
<evidence type="ECO:0000256" key="1">
    <source>
        <dbReference type="ARBA" id="ARBA00004324"/>
    </source>
</evidence>
<feature type="region of interest" description="Disordered" evidence="14">
    <location>
        <begin position="301"/>
        <end position="706"/>
    </location>
</feature>
<evidence type="ECO:0000256" key="9">
    <source>
        <dbReference type="ARBA" id="ARBA00023242"/>
    </source>
</evidence>
<feature type="region of interest" description="Disordered" evidence="14">
    <location>
        <begin position="757"/>
        <end position="846"/>
    </location>
</feature>
<evidence type="ECO:0000259" key="15">
    <source>
        <dbReference type="PROSITE" id="PS50030"/>
    </source>
</evidence>
<dbReference type="GO" id="GO:0003723">
    <property type="term" value="F:RNA binding"/>
    <property type="evidence" value="ECO:0007669"/>
    <property type="project" value="InterPro"/>
</dbReference>
<dbReference type="Gene3D" id="2.30.30.140">
    <property type="match status" value="1"/>
</dbReference>
<dbReference type="Gene3D" id="2.40.50.770">
    <property type="entry name" value="RecQ-mediated genome instability protein Rmi1, C-terminal domain"/>
    <property type="match status" value="1"/>
</dbReference>
<dbReference type="GO" id="GO:0006325">
    <property type="term" value="P:chromatin organization"/>
    <property type="evidence" value="ECO:0007669"/>
    <property type="project" value="UniProtKB-KW"/>
</dbReference>
<dbReference type="GO" id="GO:0006397">
    <property type="term" value="P:mRNA processing"/>
    <property type="evidence" value="ECO:0007669"/>
    <property type="project" value="UniProtKB-KW"/>
</dbReference>
<feature type="compositionally biased region" description="Basic and acidic residues" evidence="14">
    <location>
        <begin position="198"/>
        <end position="212"/>
    </location>
</feature>
<evidence type="ECO:0000256" key="7">
    <source>
        <dbReference type="ARBA" id="ARBA00022853"/>
    </source>
</evidence>
<dbReference type="Proteomes" id="UP000838412">
    <property type="component" value="Chromosome 6"/>
</dbReference>
<dbReference type="GO" id="GO:0005681">
    <property type="term" value="C:spliceosomal complex"/>
    <property type="evidence" value="ECO:0007669"/>
    <property type="project" value="UniProtKB-KW"/>
</dbReference>
<feature type="compositionally biased region" description="Basic and acidic residues" evidence="14">
    <location>
        <begin position="252"/>
        <end position="266"/>
    </location>
</feature>
<feature type="compositionally biased region" description="Basic and acidic residues" evidence="14">
    <location>
        <begin position="389"/>
        <end position="402"/>
    </location>
</feature>
<comment type="similarity">
    <text evidence="3">Belongs to the SMN family.</text>
</comment>
<evidence type="ECO:0000256" key="3">
    <source>
        <dbReference type="ARBA" id="ARBA00005371"/>
    </source>
</evidence>
<evidence type="ECO:0000259" key="16">
    <source>
        <dbReference type="PROSITE" id="PS50304"/>
    </source>
</evidence>
<dbReference type="InterPro" id="IPR047379">
    <property type="entry name" value="Tudor_TDRD3"/>
</dbReference>
<dbReference type="InterPro" id="IPR042470">
    <property type="entry name" value="RMI1_N_C_sf"/>
</dbReference>
<dbReference type="InterPro" id="IPR013894">
    <property type="entry name" value="RMI1_OB"/>
</dbReference>
<evidence type="ECO:0000256" key="13">
    <source>
        <dbReference type="ARBA" id="ARBA00042567"/>
    </source>
</evidence>
<feature type="domain" description="UBA" evidence="15">
    <location>
        <begin position="281"/>
        <end position="321"/>
    </location>
</feature>
<feature type="compositionally biased region" description="Basic and acidic residues" evidence="14">
    <location>
        <begin position="220"/>
        <end position="237"/>
    </location>
</feature>
<dbReference type="GO" id="GO:0015030">
    <property type="term" value="C:Cajal body"/>
    <property type="evidence" value="ECO:0007669"/>
    <property type="project" value="UniProtKB-SubCell"/>
</dbReference>
<dbReference type="PANTHER" id="PTHR13681">
    <property type="entry name" value="SURVIVAL OF MOTOR NEURON-RELATED-SPLICING FACTOR 30-RELATED"/>
    <property type="match status" value="1"/>
</dbReference>
<feature type="compositionally biased region" description="Basic and acidic residues" evidence="14">
    <location>
        <begin position="576"/>
        <end position="592"/>
    </location>
</feature>
<accession>A0A8K0EW07</accession>
<reference evidence="17" key="1">
    <citation type="submission" date="2022-01" db="EMBL/GenBank/DDBJ databases">
        <authorList>
            <person name="Braso-Vives M."/>
        </authorList>
    </citation>
    <scope>NUCLEOTIDE SEQUENCE</scope>
</reference>
<gene>
    <name evidence="17" type="primary">TDRD3</name>
    <name evidence="17" type="ORF">BLAG_LOCUS21433</name>
</gene>
<dbReference type="Pfam" id="PF08585">
    <property type="entry name" value="RMI1_N_C"/>
    <property type="match status" value="1"/>
</dbReference>
<feature type="region of interest" description="Disordered" evidence="14">
    <location>
        <begin position="195"/>
        <end position="267"/>
    </location>
</feature>
<dbReference type="OrthoDB" id="434939at2759"/>
<dbReference type="GO" id="GO:0008380">
    <property type="term" value="P:RNA splicing"/>
    <property type="evidence" value="ECO:0007669"/>
    <property type="project" value="UniProtKB-KW"/>
</dbReference>
<dbReference type="AlphaFoldDB" id="A0A8K0EW07"/>
<feature type="compositionally biased region" description="Basic and acidic residues" evidence="14">
    <location>
        <begin position="793"/>
        <end position="805"/>
    </location>
</feature>
<evidence type="ECO:0000256" key="6">
    <source>
        <dbReference type="ARBA" id="ARBA00022728"/>
    </source>
</evidence>
<dbReference type="PROSITE" id="PS50030">
    <property type="entry name" value="UBA"/>
    <property type="match status" value="1"/>
</dbReference>
<comment type="function">
    <text evidence="11">Involved in spliceosome assembly.</text>
</comment>
<keyword evidence="9" id="KW-0539">Nucleus</keyword>
<dbReference type="GO" id="GO:0016607">
    <property type="term" value="C:nuclear speck"/>
    <property type="evidence" value="ECO:0007669"/>
    <property type="project" value="UniProtKB-SubCell"/>
</dbReference>
<evidence type="ECO:0000256" key="8">
    <source>
        <dbReference type="ARBA" id="ARBA00023187"/>
    </source>
</evidence>
<dbReference type="Gene3D" id="1.10.8.10">
    <property type="entry name" value="DNA helicase RuvA subunit, C-terminal domain"/>
    <property type="match status" value="1"/>
</dbReference>
<feature type="compositionally biased region" description="Basic and acidic residues" evidence="14">
    <location>
        <begin position="420"/>
        <end position="429"/>
    </location>
</feature>
<evidence type="ECO:0000256" key="2">
    <source>
        <dbReference type="ARBA" id="ARBA00004408"/>
    </source>
</evidence>
<feature type="compositionally biased region" description="Polar residues" evidence="14">
    <location>
        <begin position="767"/>
        <end position="778"/>
    </location>
</feature>
<dbReference type="InterPro" id="IPR010304">
    <property type="entry name" value="SMN_Tudor"/>
</dbReference>
<dbReference type="PROSITE" id="PS50304">
    <property type="entry name" value="TUDOR"/>
    <property type="match status" value="1"/>
</dbReference>
<organism evidence="17 18">
    <name type="scientific">Branchiostoma lanceolatum</name>
    <name type="common">Common lancelet</name>
    <name type="synonym">Amphioxus lanceolatum</name>
    <dbReference type="NCBI Taxonomy" id="7740"/>
    <lineage>
        <taxon>Eukaryota</taxon>
        <taxon>Metazoa</taxon>
        <taxon>Chordata</taxon>
        <taxon>Cephalochordata</taxon>
        <taxon>Leptocardii</taxon>
        <taxon>Amphioxiformes</taxon>
        <taxon>Branchiostomatidae</taxon>
        <taxon>Branchiostoma</taxon>
    </lineage>
</organism>
<feature type="compositionally biased region" description="Basic and acidic residues" evidence="14">
    <location>
        <begin position="344"/>
        <end position="357"/>
    </location>
</feature>
<dbReference type="CDD" id="cd20413">
    <property type="entry name" value="Tudor_TDRD3"/>
    <property type="match status" value="1"/>
</dbReference>
<feature type="compositionally biased region" description="Basic and acidic residues" evidence="14">
    <location>
        <begin position="599"/>
        <end position="623"/>
    </location>
</feature>
<evidence type="ECO:0000256" key="12">
    <source>
        <dbReference type="ARBA" id="ARBA00041083"/>
    </source>
</evidence>
<evidence type="ECO:0000256" key="11">
    <source>
        <dbReference type="ARBA" id="ARBA00037618"/>
    </source>
</evidence>
<dbReference type="SUPFAM" id="SSF63748">
    <property type="entry name" value="Tudor/PWWP/MBT"/>
    <property type="match status" value="1"/>
</dbReference>
<evidence type="ECO:0000256" key="4">
    <source>
        <dbReference type="ARBA" id="ARBA00013421"/>
    </source>
</evidence>
<protein>
    <recommendedName>
        <fullName evidence="12">Survival of motor neuron-related-splicing factor 30</fullName>
    </recommendedName>
    <alternativeName>
        <fullName evidence="13">Survival motor neuron domain-containing protein 1</fullName>
    </alternativeName>
    <alternativeName>
        <fullName evidence="4">Tudor domain-containing protein 3</fullName>
    </alternativeName>
</protein>
<feature type="compositionally biased region" description="Basic and acidic residues" evidence="14">
    <location>
        <begin position="495"/>
        <end position="509"/>
    </location>
</feature>
<dbReference type="SMART" id="SM01161">
    <property type="entry name" value="DUF1767"/>
    <property type="match status" value="1"/>
</dbReference>
<dbReference type="SUPFAM" id="SSF46934">
    <property type="entry name" value="UBA-like"/>
    <property type="match status" value="1"/>
</dbReference>
<comment type="subcellular location">
    <subcellularLocation>
        <location evidence="1">Nucleus speckle</location>
    </subcellularLocation>
    <subcellularLocation>
        <location evidence="2">Nucleus</location>
        <location evidence="2">Cajal body</location>
    </subcellularLocation>
</comment>
<feature type="compositionally biased region" description="Polar residues" evidence="14">
    <location>
        <begin position="301"/>
        <end position="321"/>
    </location>
</feature>
<dbReference type="InterPro" id="IPR002999">
    <property type="entry name" value="Tudor"/>
</dbReference>
<dbReference type="Pfam" id="PF00627">
    <property type="entry name" value="UBA"/>
    <property type="match status" value="1"/>
</dbReference>